<feature type="region of interest" description="Disordered" evidence="2">
    <location>
        <begin position="171"/>
        <end position="196"/>
    </location>
</feature>
<dbReference type="Proteomes" id="UP001219525">
    <property type="component" value="Unassembled WGS sequence"/>
</dbReference>
<accession>A0AAD6YNX2</accession>
<organism evidence="3 4">
    <name type="scientific">Mycena pura</name>
    <dbReference type="NCBI Taxonomy" id="153505"/>
    <lineage>
        <taxon>Eukaryota</taxon>
        <taxon>Fungi</taxon>
        <taxon>Dikarya</taxon>
        <taxon>Basidiomycota</taxon>
        <taxon>Agaricomycotina</taxon>
        <taxon>Agaricomycetes</taxon>
        <taxon>Agaricomycetidae</taxon>
        <taxon>Agaricales</taxon>
        <taxon>Marasmiineae</taxon>
        <taxon>Mycenaceae</taxon>
        <taxon>Mycena</taxon>
    </lineage>
</organism>
<evidence type="ECO:0000256" key="1">
    <source>
        <dbReference type="SAM" id="Coils"/>
    </source>
</evidence>
<evidence type="ECO:0000313" key="4">
    <source>
        <dbReference type="Proteomes" id="UP001219525"/>
    </source>
</evidence>
<reference evidence="3" key="1">
    <citation type="submission" date="2023-03" db="EMBL/GenBank/DDBJ databases">
        <title>Massive genome expansion in bonnet fungi (Mycena s.s.) driven by repeated elements and novel gene families across ecological guilds.</title>
        <authorList>
            <consortium name="Lawrence Berkeley National Laboratory"/>
            <person name="Harder C.B."/>
            <person name="Miyauchi S."/>
            <person name="Viragh M."/>
            <person name="Kuo A."/>
            <person name="Thoen E."/>
            <person name="Andreopoulos B."/>
            <person name="Lu D."/>
            <person name="Skrede I."/>
            <person name="Drula E."/>
            <person name="Henrissat B."/>
            <person name="Morin E."/>
            <person name="Kohler A."/>
            <person name="Barry K."/>
            <person name="LaButti K."/>
            <person name="Morin E."/>
            <person name="Salamov A."/>
            <person name="Lipzen A."/>
            <person name="Mereny Z."/>
            <person name="Hegedus B."/>
            <person name="Baldrian P."/>
            <person name="Stursova M."/>
            <person name="Weitz H."/>
            <person name="Taylor A."/>
            <person name="Grigoriev I.V."/>
            <person name="Nagy L.G."/>
            <person name="Martin F."/>
            <person name="Kauserud H."/>
        </authorList>
    </citation>
    <scope>NUCLEOTIDE SEQUENCE</scope>
    <source>
        <strain evidence="3">9144</strain>
    </source>
</reference>
<feature type="compositionally biased region" description="Basic and acidic residues" evidence="2">
    <location>
        <begin position="421"/>
        <end position="432"/>
    </location>
</feature>
<sequence length="543" mass="60537">MSAHADKKGHVCPPSSTTYPATHPSGRWESLFVYAFIGKFTNLRAKVEGLETVMDFEEALLSQEPNTILTQLLARFILNLRPQTRNLSIDQISTTVATVLSEYLKSSERTIFWDEELKVNKDPFEGLEGGFFTADWDFKLKILRQLVELQLCHTPEIKNTIDRAWGVSQNKHKKKDVATAPPEDSDPQSQKQLQLVPLGQDSQRKRYWAADDSPRLYVSTNPWKMSATLQTVSSTREEYIAVIEGLKAETPPETKKGAKKSKLETFHLNLIATLESRVEAIDTELVRVEKARRKLEQRQAALARAAQTEIRETRTRRQTRKPNYVYTSADFDDEDEGDEYDYQEAEPYDDEFDDDFLNFRDDDEGPSNRWASSSMGHRRSTRTAVLNANGKRQAEEDAGPLWRGERRSARLGAPPETQLDLEPRNKRARTEDSTMSTGSGDAASTASHAASSNGVKLKASGAAALRPNEIAMEQIAGKKRSKFWVYAVEPVPGAQPGTPPPDAVNGASSADDSETNGRDSIDIDGPPNGHGRELSLEGSLSPI</sequence>
<dbReference type="EMBL" id="JARJCW010000004">
    <property type="protein sequence ID" value="KAJ7225339.1"/>
    <property type="molecule type" value="Genomic_DNA"/>
</dbReference>
<gene>
    <name evidence="3" type="ORF">GGX14DRAFT_420052</name>
</gene>
<evidence type="ECO:0008006" key="5">
    <source>
        <dbReference type="Google" id="ProtNLM"/>
    </source>
</evidence>
<feature type="coiled-coil region" evidence="1">
    <location>
        <begin position="271"/>
        <end position="308"/>
    </location>
</feature>
<feature type="region of interest" description="Disordered" evidence="2">
    <location>
        <begin position="1"/>
        <end position="21"/>
    </location>
</feature>
<proteinExistence type="predicted"/>
<feature type="region of interest" description="Disordered" evidence="2">
    <location>
        <begin position="313"/>
        <end position="337"/>
    </location>
</feature>
<evidence type="ECO:0000256" key="2">
    <source>
        <dbReference type="SAM" id="MobiDB-lite"/>
    </source>
</evidence>
<feature type="compositionally biased region" description="Acidic residues" evidence="2">
    <location>
        <begin position="351"/>
        <end position="365"/>
    </location>
</feature>
<dbReference type="PANTHER" id="PTHR42107:SF1">
    <property type="entry name" value="WHIM1 DOMAIN-CONTAINING PROTEIN"/>
    <property type="match status" value="1"/>
</dbReference>
<keyword evidence="4" id="KW-1185">Reference proteome</keyword>
<feature type="region of interest" description="Disordered" evidence="2">
    <location>
        <begin position="351"/>
        <end position="453"/>
    </location>
</feature>
<dbReference type="AlphaFoldDB" id="A0AAD6YNX2"/>
<name>A0AAD6YNX2_9AGAR</name>
<protein>
    <recommendedName>
        <fullName evidence="5">WHIM1 domain-containing protein</fullName>
    </recommendedName>
</protein>
<feature type="region of interest" description="Disordered" evidence="2">
    <location>
        <begin position="490"/>
        <end position="543"/>
    </location>
</feature>
<keyword evidence="1" id="KW-0175">Coiled coil</keyword>
<evidence type="ECO:0000313" key="3">
    <source>
        <dbReference type="EMBL" id="KAJ7225339.1"/>
    </source>
</evidence>
<feature type="compositionally biased region" description="Low complexity" evidence="2">
    <location>
        <begin position="433"/>
        <end position="453"/>
    </location>
</feature>
<comment type="caution">
    <text evidence="3">The sequence shown here is derived from an EMBL/GenBank/DDBJ whole genome shotgun (WGS) entry which is preliminary data.</text>
</comment>
<dbReference type="PANTHER" id="PTHR42107">
    <property type="entry name" value="YALI0D24453P"/>
    <property type="match status" value="1"/>
</dbReference>